<dbReference type="Proteomes" id="UP000794436">
    <property type="component" value="Unassembled WGS sequence"/>
</dbReference>
<dbReference type="SUPFAM" id="SSF48403">
    <property type="entry name" value="Ankyrin repeat"/>
    <property type="match status" value="1"/>
</dbReference>
<reference evidence="5" key="1">
    <citation type="submission" date="2019-03" db="EMBL/GenBank/DDBJ databases">
        <title>Long read genome sequence of the mycoparasitic Pythium oligandrum ATCC 38472 isolated from sugarbeet rhizosphere.</title>
        <authorList>
            <person name="Gaulin E."/>
        </authorList>
    </citation>
    <scope>NUCLEOTIDE SEQUENCE</scope>
    <source>
        <strain evidence="5">ATCC 38472_TT</strain>
    </source>
</reference>
<dbReference type="GO" id="GO:0085020">
    <property type="term" value="P:protein K6-linked ubiquitination"/>
    <property type="evidence" value="ECO:0007669"/>
    <property type="project" value="TreeGrafter"/>
</dbReference>
<sequence length="547" mass="61454">METLKPFKMPAKAAPSALASFAKTLECRPVMLPTTEPLRGLEPKNLLAKLDGNAGNMGSSHNLSPLKPVGTSTLAAFAKSVVLEPGLQDKCLQDKSPSKPPGELKKRSSQLERIPKDKEQAMEGGGLEEKRERQTDKTVRPREEHSESKYENEVEERTHKELPSQERKYSQSSGSEIDMAEYACSDSEDEPTDAGTTSDHNSYNLLYDDDPIVPEPKVTRVPTIFLPKTTNDEVIYAISIRDNDYLAALLSTLSPTDLLLSRDADRRTVYHYAALSKSERIRRMVFNFVGVYFDIKASEDMSSLRLALQRVQHPRDGNLEWNPPRVKEVKSNYDKVKYDNYREVCSLEDAYGRSLLHYLAVNERWLLSDLNPALLKVLKSEKRILLTRDQCNRYPLQYSILHGNIKCIHFWFSLGISQELSKPDIDQWVALNSSAEVYSLLYRQLELHDAARYDDTKKTADSGEQSDSGSALLSAHLLSKTLSINKNTPTSKLRVPLHRAAIYGDTDAIEALLMSGTDPNSQDSDGWTALHFGAAATHSVIVFDLYK</sequence>
<dbReference type="PANTHER" id="PTHR24171">
    <property type="entry name" value="ANKYRIN REPEAT DOMAIN-CONTAINING PROTEIN 39-RELATED"/>
    <property type="match status" value="1"/>
</dbReference>
<evidence type="ECO:0000313" key="5">
    <source>
        <dbReference type="EMBL" id="TMW63629.1"/>
    </source>
</evidence>
<feature type="repeat" description="ANK" evidence="3">
    <location>
        <begin position="492"/>
        <end position="524"/>
    </location>
</feature>
<evidence type="ECO:0000313" key="6">
    <source>
        <dbReference type="Proteomes" id="UP000794436"/>
    </source>
</evidence>
<dbReference type="InterPro" id="IPR002110">
    <property type="entry name" value="Ankyrin_rpt"/>
</dbReference>
<keyword evidence="6" id="KW-1185">Reference proteome</keyword>
<evidence type="ECO:0000256" key="4">
    <source>
        <dbReference type="SAM" id="MobiDB-lite"/>
    </source>
</evidence>
<keyword evidence="2 3" id="KW-0040">ANK repeat</keyword>
<accession>A0A8K1FJY4</accession>
<name>A0A8K1FJY4_PYTOL</name>
<evidence type="ECO:0000256" key="1">
    <source>
        <dbReference type="ARBA" id="ARBA00022737"/>
    </source>
</evidence>
<comment type="caution">
    <text evidence="5">The sequence shown here is derived from an EMBL/GenBank/DDBJ whole genome shotgun (WGS) entry which is preliminary data.</text>
</comment>
<dbReference type="GO" id="GO:0004842">
    <property type="term" value="F:ubiquitin-protein transferase activity"/>
    <property type="evidence" value="ECO:0007669"/>
    <property type="project" value="TreeGrafter"/>
</dbReference>
<proteinExistence type="predicted"/>
<evidence type="ECO:0000256" key="2">
    <source>
        <dbReference type="ARBA" id="ARBA00023043"/>
    </source>
</evidence>
<feature type="compositionally biased region" description="Basic and acidic residues" evidence="4">
    <location>
        <begin position="91"/>
        <end position="169"/>
    </location>
</feature>
<dbReference type="EMBL" id="SPLM01000072">
    <property type="protein sequence ID" value="TMW63629.1"/>
    <property type="molecule type" value="Genomic_DNA"/>
</dbReference>
<protein>
    <submittedName>
        <fullName evidence="5">Uncharacterized protein</fullName>
    </submittedName>
</protein>
<dbReference type="SMART" id="SM00248">
    <property type="entry name" value="ANK"/>
    <property type="match status" value="4"/>
</dbReference>
<organism evidence="5 6">
    <name type="scientific">Pythium oligandrum</name>
    <name type="common">Mycoparasitic fungus</name>
    <dbReference type="NCBI Taxonomy" id="41045"/>
    <lineage>
        <taxon>Eukaryota</taxon>
        <taxon>Sar</taxon>
        <taxon>Stramenopiles</taxon>
        <taxon>Oomycota</taxon>
        <taxon>Peronosporomycetes</taxon>
        <taxon>Pythiales</taxon>
        <taxon>Pythiaceae</taxon>
        <taxon>Pythium</taxon>
    </lineage>
</organism>
<dbReference type="Pfam" id="PF13637">
    <property type="entry name" value="Ank_4"/>
    <property type="match status" value="1"/>
</dbReference>
<dbReference type="Gene3D" id="1.25.40.20">
    <property type="entry name" value="Ankyrin repeat-containing domain"/>
    <property type="match status" value="2"/>
</dbReference>
<keyword evidence="1" id="KW-0677">Repeat</keyword>
<dbReference type="PANTHER" id="PTHR24171:SF8">
    <property type="entry name" value="BRCA1-ASSOCIATED RING DOMAIN PROTEIN 1"/>
    <property type="match status" value="1"/>
</dbReference>
<dbReference type="InterPro" id="IPR036770">
    <property type="entry name" value="Ankyrin_rpt-contain_sf"/>
</dbReference>
<dbReference type="OrthoDB" id="539213at2759"/>
<feature type="region of interest" description="Disordered" evidence="4">
    <location>
        <begin position="89"/>
        <end position="175"/>
    </location>
</feature>
<gene>
    <name evidence="5" type="ORF">Poli38472_002570</name>
</gene>
<dbReference type="PROSITE" id="PS50297">
    <property type="entry name" value="ANK_REP_REGION"/>
    <property type="match status" value="1"/>
</dbReference>
<evidence type="ECO:0000256" key="3">
    <source>
        <dbReference type="PROSITE-ProRule" id="PRU00023"/>
    </source>
</evidence>
<dbReference type="AlphaFoldDB" id="A0A8K1FJY4"/>
<dbReference type="PROSITE" id="PS50088">
    <property type="entry name" value="ANK_REPEAT"/>
    <property type="match status" value="1"/>
</dbReference>